<comment type="similarity">
    <text evidence="1">Belongs to the protein-tyrosine phosphatase family.</text>
</comment>
<dbReference type="Pfam" id="PF13350">
    <property type="entry name" value="Y_phosphatase3"/>
    <property type="match status" value="1"/>
</dbReference>
<proteinExistence type="inferred from homology"/>
<reference evidence="3 4" key="1">
    <citation type="journal article" date="2014" name="Antonie Van Leeuwenhoek">
        <title>Hyphomonas beringensis sp. nov. and Hyphomonas chukchiensis sp. nov., isolated from surface seawater of the Bering Sea and Chukchi Sea.</title>
        <authorList>
            <person name="Li C."/>
            <person name="Lai Q."/>
            <person name="Li G."/>
            <person name="Dong C."/>
            <person name="Wang J."/>
            <person name="Liao Y."/>
            <person name="Shao Z."/>
        </authorList>
    </citation>
    <scope>NUCLEOTIDE SEQUENCE [LARGE SCALE GENOMIC DNA]</scope>
    <source>
        <strain evidence="3 4">MHS-3</strain>
    </source>
</reference>
<dbReference type="EMBL" id="ARYH01000001">
    <property type="protein sequence ID" value="KCZ86102.1"/>
    <property type="molecule type" value="Genomic_DNA"/>
</dbReference>
<dbReference type="PANTHER" id="PTHR31126:SF1">
    <property type="entry name" value="TYROSINE SPECIFIC PROTEIN PHOSPHATASES DOMAIN-CONTAINING PROTEIN"/>
    <property type="match status" value="1"/>
</dbReference>
<evidence type="ECO:0000256" key="1">
    <source>
        <dbReference type="ARBA" id="ARBA00009580"/>
    </source>
</evidence>
<dbReference type="Proteomes" id="UP000027446">
    <property type="component" value="Unassembled WGS sequence"/>
</dbReference>
<dbReference type="GO" id="GO:0004721">
    <property type="term" value="F:phosphoprotein phosphatase activity"/>
    <property type="evidence" value="ECO:0007669"/>
    <property type="project" value="InterPro"/>
</dbReference>
<dbReference type="eggNOG" id="COG2365">
    <property type="taxonomic scope" value="Bacteria"/>
</dbReference>
<evidence type="ECO:0000256" key="2">
    <source>
        <dbReference type="SAM" id="SignalP"/>
    </source>
</evidence>
<organism evidence="3 4">
    <name type="scientific">Hyphomonas adhaerens MHS-3</name>
    <dbReference type="NCBI Taxonomy" id="1280949"/>
    <lineage>
        <taxon>Bacteria</taxon>
        <taxon>Pseudomonadati</taxon>
        <taxon>Pseudomonadota</taxon>
        <taxon>Alphaproteobacteria</taxon>
        <taxon>Hyphomonadales</taxon>
        <taxon>Hyphomonadaceae</taxon>
        <taxon>Hyphomonas</taxon>
    </lineage>
</organism>
<dbReference type="PANTHER" id="PTHR31126">
    <property type="entry name" value="TYROSINE-PROTEIN PHOSPHATASE"/>
    <property type="match status" value="1"/>
</dbReference>
<evidence type="ECO:0000313" key="4">
    <source>
        <dbReference type="Proteomes" id="UP000027446"/>
    </source>
</evidence>
<name>A0A069E7R7_9PROT</name>
<gene>
    <name evidence="3" type="ORF">HAD_10465</name>
</gene>
<dbReference type="PROSITE" id="PS51257">
    <property type="entry name" value="PROKAR_LIPOPROTEIN"/>
    <property type="match status" value="1"/>
</dbReference>
<dbReference type="PATRIC" id="fig|1280949.3.peg.2139"/>
<evidence type="ECO:0000313" key="3">
    <source>
        <dbReference type="EMBL" id="KCZ86102.1"/>
    </source>
</evidence>
<sequence length="379" mass="41319">MIRSEIFISTFLLAGCATAAVTPAPVASVPAPRVEISGADVVVRPDAGIYDITWTTSAAAAPVDIFVTSDPSGDVGEARQIADDDTDGKFELSAPESEERLYFLLVPENGEAVRIASRLLPLEGGRNFRDLGGYETTNGQHVKWGRLFRSGTMTGLTDKDYEYLSSLGIATIVDFRTSEERAAEPTKWRAGDISYETFPDPAEDDANPLAAVFASPDVKPEDVRAMMTHLYSEILEQQTPAYRVLFHDLTDDNAPLVFNCSAGKDRTGVGAALILSVLGVPRDAVVADYALSEKLVDYSAEFQLGADGEASQDDNSPYAYLRRLPPELVAPLMRSDPAYIEAVLDRIDQDYGSVEAFVREELDVSVEDLAHIRRNLLED</sequence>
<dbReference type="Gene3D" id="3.90.190.10">
    <property type="entry name" value="Protein tyrosine phosphatase superfamily"/>
    <property type="match status" value="1"/>
</dbReference>
<dbReference type="InterPro" id="IPR029021">
    <property type="entry name" value="Prot-tyrosine_phosphatase-like"/>
</dbReference>
<feature type="signal peptide" evidence="2">
    <location>
        <begin position="1"/>
        <end position="19"/>
    </location>
</feature>
<comment type="caution">
    <text evidence="3">The sequence shown here is derived from an EMBL/GenBank/DDBJ whole genome shotgun (WGS) entry which is preliminary data.</text>
</comment>
<dbReference type="SUPFAM" id="SSF52799">
    <property type="entry name" value="(Phosphotyrosine protein) phosphatases II"/>
    <property type="match status" value="1"/>
</dbReference>
<protein>
    <submittedName>
        <fullName evidence="3">Protein tyrosine/serine phosphatase</fullName>
    </submittedName>
</protein>
<keyword evidence="2" id="KW-0732">Signal</keyword>
<keyword evidence="4" id="KW-1185">Reference proteome</keyword>
<dbReference type="AlphaFoldDB" id="A0A069E7R7"/>
<accession>A0A069E7R7</accession>
<dbReference type="STRING" id="1280949.HAD_10465"/>
<dbReference type="InterPro" id="IPR026893">
    <property type="entry name" value="Tyr/Ser_Pase_IphP-type"/>
</dbReference>
<dbReference type="OrthoDB" id="1188001at2"/>
<feature type="chain" id="PRO_5001663889" evidence="2">
    <location>
        <begin position="20"/>
        <end position="379"/>
    </location>
</feature>